<feature type="domain" description="Phage head morphogenesis" evidence="1">
    <location>
        <begin position="62"/>
        <end position="189"/>
    </location>
</feature>
<proteinExistence type="predicted"/>
<evidence type="ECO:0000259" key="1">
    <source>
        <dbReference type="Pfam" id="PF04233"/>
    </source>
</evidence>
<evidence type="ECO:0000313" key="3">
    <source>
        <dbReference type="EMBL" id="MBK5175876.1"/>
    </source>
</evidence>
<reference evidence="3 5" key="1">
    <citation type="submission" date="2020-11" db="EMBL/GenBank/DDBJ databases">
        <title>Insectihabitans protaetiae gen. nov. sp. nov. and Insectihabitans allomyrinae sp. nov., isolated from larvae of Protaetia brevitarsis seulensis and Allomyrina dichotoma, respectively.</title>
        <authorList>
            <person name="Lee S.D."/>
            <person name="Byeon Y.-S."/>
            <person name="Kim S.-M."/>
            <person name="Yang H.L."/>
            <person name="Kim I.S."/>
        </authorList>
    </citation>
    <scope>NUCLEOTIDE SEQUENCE</scope>
    <source>
        <strain evidence="3">CWB-B4</strain>
        <strain evidence="2 5">CWB-B43</strain>
    </source>
</reference>
<organism evidence="3 4">
    <name type="scientific">Limnobaculum xujianqingii</name>
    <dbReference type="NCBI Taxonomy" id="2738837"/>
    <lineage>
        <taxon>Bacteria</taxon>
        <taxon>Pseudomonadati</taxon>
        <taxon>Pseudomonadota</taxon>
        <taxon>Gammaproteobacteria</taxon>
        <taxon>Enterobacterales</taxon>
        <taxon>Budviciaceae</taxon>
        <taxon>Limnobaculum</taxon>
    </lineage>
</organism>
<evidence type="ECO:0000313" key="4">
    <source>
        <dbReference type="Proteomes" id="UP000807542"/>
    </source>
</evidence>
<dbReference type="InterPro" id="IPR006528">
    <property type="entry name" value="Phage_head_morphogenesis_dom"/>
</dbReference>
<sequence length="411" mass="45502">MPLSKAEVSGLFNMTPEGALRYLELKGLNIRVDPAAMSGADHAYAFGFANLTRLDIAQDLVNGLRESLKNGQTVTWYQNNLAPILKKKGWWGTEENIDLNTGEITHKQLGNPARLATIFRTTTQGAYNAERYQTMLANAKNRPYWRYVAVMDAKTRPSHARLHNKVFHYLDPIWQFIFPPNGFNCRCRVEALTEEEVKALGLAISKTEEAVTQQVMTGEDESGKPIYTPVRGVRFTDTDGKPVTFFPDVGFDNNPALQVWKANLDKYDIELARPYVKAGLDGPELAQLVSRASAAESTGDMLAGAVLSPADASAFSIKGRTAWLTEHNLAQQLKAKTLPPVNELPRVQGVIESPTVVVSDSSGLLLFSERPDGDWYQVSLDDNQVITQFMVVNEAALSDVMKRGKVLKDGR</sequence>
<keyword evidence="5" id="KW-1185">Reference proteome</keyword>
<dbReference type="EMBL" id="JADRCQ010000001">
    <property type="protein sequence ID" value="MBK5072567.1"/>
    <property type="molecule type" value="Genomic_DNA"/>
</dbReference>
<evidence type="ECO:0000313" key="5">
    <source>
        <dbReference type="Proteomes" id="UP001296969"/>
    </source>
</evidence>
<dbReference type="EMBL" id="JADRCP010000001">
    <property type="protein sequence ID" value="MBK5175876.1"/>
    <property type="molecule type" value="Genomic_DNA"/>
</dbReference>
<gene>
    <name evidence="3" type="ORF">I2492_06030</name>
    <name evidence="2" type="ORF">I2493_06030</name>
</gene>
<dbReference type="Proteomes" id="UP000807542">
    <property type="component" value="Unassembled WGS sequence"/>
</dbReference>
<dbReference type="RefSeq" id="WP_228397623.1">
    <property type="nucleotide sequence ID" value="NZ_JADRCP010000001.1"/>
</dbReference>
<dbReference type="NCBIfam" id="TIGR01641">
    <property type="entry name" value="phageSPP1_gp7"/>
    <property type="match status" value="1"/>
</dbReference>
<name>A0A9D7AH20_9GAMM</name>
<evidence type="ECO:0000313" key="2">
    <source>
        <dbReference type="EMBL" id="MBK5072567.1"/>
    </source>
</evidence>
<comment type="caution">
    <text evidence="3">The sequence shown here is derived from an EMBL/GenBank/DDBJ whole genome shotgun (WGS) entry which is preliminary data.</text>
</comment>
<dbReference type="Proteomes" id="UP001296969">
    <property type="component" value="Unassembled WGS sequence"/>
</dbReference>
<accession>A0A9D7AH20</accession>
<protein>
    <submittedName>
        <fullName evidence="3">Minor capsid protein</fullName>
    </submittedName>
</protein>
<dbReference type="AlphaFoldDB" id="A0A9D7AH20"/>
<dbReference type="Pfam" id="PF04233">
    <property type="entry name" value="Phage_Mu_F"/>
    <property type="match status" value="1"/>
</dbReference>